<dbReference type="InterPro" id="IPR017937">
    <property type="entry name" value="Thioredoxin_CS"/>
</dbReference>
<dbReference type="InterPro" id="IPR019821">
    <property type="entry name" value="Kinesin_motor_CS"/>
</dbReference>
<dbReference type="SMART" id="SM01179">
    <property type="entry name" value="DUF862"/>
    <property type="match status" value="1"/>
</dbReference>
<evidence type="ECO:0000256" key="3">
    <source>
        <dbReference type="ARBA" id="ARBA00022741"/>
    </source>
</evidence>
<feature type="domain" description="PUL" evidence="11">
    <location>
        <begin position="300"/>
        <end position="574"/>
    </location>
</feature>
<accession>A0AAE0PQ41</accession>
<organism evidence="13 14">
    <name type="scientific">Sordaria brevicollis</name>
    <dbReference type="NCBI Taxonomy" id="83679"/>
    <lineage>
        <taxon>Eukaryota</taxon>
        <taxon>Fungi</taxon>
        <taxon>Dikarya</taxon>
        <taxon>Ascomycota</taxon>
        <taxon>Pezizomycotina</taxon>
        <taxon>Sordariomycetes</taxon>
        <taxon>Sordariomycetidae</taxon>
        <taxon>Sordariales</taxon>
        <taxon>Sordariaceae</taxon>
        <taxon>Sordaria</taxon>
    </lineage>
</organism>
<dbReference type="PRINTS" id="PR00380">
    <property type="entry name" value="KINESINHEAVY"/>
</dbReference>
<reference evidence="13" key="1">
    <citation type="journal article" date="2023" name="Mol. Phylogenet. Evol.">
        <title>Genome-scale phylogeny and comparative genomics of the fungal order Sordariales.</title>
        <authorList>
            <person name="Hensen N."/>
            <person name="Bonometti L."/>
            <person name="Westerberg I."/>
            <person name="Brannstrom I.O."/>
            <person name="Guillou S."/>
            <person name="Cros-Aarteil S."/>
            <person name="Calhoun S."/>
            <person name="Haridas S."/>
            <person name="Kuo A."/>
            <person name="Mondo S."/>
            <person name="Pangilinan J."/>
            <person name="Riley R."/>
            <person name="LaButti K."/>
            <person name="Andreopoulos B."/>
            <person name="Lipzen A."/>
            <person name="Chen C."/>
            <person name="Yan M."/>
            <person name="Daum C."/>
            <person name="Ng V."/>
            <person name="Clum A."/>
            <person name="Steindorff A."/>
            <person name="Ohm R.A."/>
            <person name="Martin F."/>
            <person name="Silar P."/>
            <person name="Natvig D.O."/>
            <person name="Lalanne C."/>
            <person name="Gautier V."/>
            <person name="Ament-Velasquez S.L."/>
            <person name="Kruys A."/>
            <person name="Hutchinson M.I."/>
            <person name="Powell A.J."/>
            <person name="Barry K."/>
            <person name="Miller A.N."/>
            <person name="Grigoriev I.V."/>
            <person name="Debuchy R."/>
            <person name="Gladieux P."/>
            <person name="Hiltunen Thoren M."/>
            <person name="Johannesson H."/>
        </authorList>
    </citation>
    <scope>NUCLEOTIDE SEQUENCE</scope>
    <source>
        <strain evidence="13">FGSC 1904</strain>
    </source>
</reference>
<evidence type="ECO:0000259" key="11">
    <source>
        <dbReference type="PROSITE" id="PS51396"/>
    </source>
</evidence>
<evidence type="ECO:0000256" key="4">
    <source>
        <dbReference type="ARBA" id="ARBA00022801"/>
    </source>
</evidence>
<comment type="caution">
    <text evidence="13">The sequence shown here is derived from an EMBL/GenBank/DDBJ whole genome shotgun (WGS) entry which is preliminary data.</text>
</comment>
<dbReference type="Gene3D" id="3.40.30.10">
    <property type="entry name" value="Glutaredoxin"/>
    <property type="match status" value="1"/>
</dbReference>
<evidence type="ECO:0000256" key="2">
    <source>
        <dbReference type="ARBA" id="ARBA00022670"/>
    </source>
</evidence>
<dbReference type="FunFam" id="3.40.850.10:FF:000050">
    <property type="entry name" value="Kinesin-like protein"/>
    <property type="match status" value="1"/>
</dbReference>
<dbReference type="GO" id="GO:0007018">
    <property type="term" value="P:microtubule-based movement"/>
    <property type="evidence" value="ECO:0007669"/>
    <property type="project" value="InterPro"/>
</dbReference>
<dbReference type="AlphaFoldDB" id="A0AAE0PQ41"/>
<keyword evidence="7" id="KW-0175">Coiled coil</keyword>
<feature type="domain" description="Thioredoxin" evidence="10">
    <location>
        <begin position="160"/>
        <end position="290"/>
    </location>
</feature>
<dbReference type="SUPFAM" id="SSF52833">
    <property type="entry name" value="Thioredoxin-like"/>
    <property type="match status" value="1"/>
</dbReference>
<dbReference type="GO" id="GO:0006508">
    <property type="term" value="P:proteolysis"/>
    <property type="evidence" value="ECO:0007669"/>
    <property type="project" value="UniProtKB-KW"/>
</dbReference>
<dbReference type="GO" id="GO:0008017">
    <property type="term" value="F:microtubule binding"/>
    <property type="evidence" value="ECO:0007669"/>
    <property type="project" value="InterPro"/>
</dbReference>
<dbReference type="PROSITE" id="PS50067">
    <property type="entry name" value="KINESIN_MOTOR_2"/>
    <property type="match status" value="1"/>
</dbReference>
<dbReference type="InterPro" id="IPR036961">
    <property type="entry name" value="Kinesin_motor_dom_sf"/>
</dbReference>
<proteinExistence type="inferred from homology"/>
<evidence type="ECO:0000256" key="1">
    <source>
        <dbReference type="ARBA" id="ARBA00008140"/>
    </source>
</evidence>
<gene>
    <name evidence="13" type="ORF">B0T20DRAFT_475389</name>
</gene>
<keyword evidence="5 6" id="KW-0067">ATP-binding</keyword>
<evidence type="ECO:0000313" key="14">
    <source>
        <dbReference type="Proteomes" id="UP001281003"/>
    </source>
</evidence>
<dbReference type="SMART" id="SM00129">
    <property type="entry name" value="KISc"/>
    <property type="match status" value="1"/>
</dbReference>
<keyword evidence="14" id="KW-1185">Reference proteome</keyword>
<evidence type="ECO:0000256" key="8">
    <source>
        <dbReference type="SAM" id="MobiDB-lite"/>
    </source>
</evidence>
<dbReference type="EMBL" id="JAUTDP010000001">
    <property type="protein sequence ID" value="KAK3403607.1"/>
    <property type="molecule type" value="Genomic_DNA"/>
</dbReference>
<feature type="domain" description="PPPDE" evidence="12">
    <location>
        <begin position="1"/>
        <end position="141"/>
    </location>
</feature>
<evidence type="ECO:0000259" key="12">
    <source>
        <dbReference type="PROSITE" id="PS51858"/>
    </source>
</evidence>
<dbReference type="Pfam" id="PF00085">
    <property type="entry name" value="Thioredoxin"/>
    <property type="match status" value="1"/>
</dbReference>
<feature type="region of interest" description="Disordered" evidence="8">
    <location>
        <begin position="969"/>
        <end position="994"/>
    </location>
</feature>
<dbReference type="CDD" id="cd02947">
    <property type="entry name" value="TRX_family"/>
    <property type="match status" value="1"/>
</dbReference>
<dbReference type="InterPro" id="IPR027417">
    <property type="entry name" value="P-loop_NTPase"/>
</dbReference>
<dbReference type="InterPro" id="IPR036249">
    <property type="entry name" value="Thioredoxin-like_sf"/>
</dbReference>
<dbReference type="InterPro" id="IPR013535">
    <property type="entry name" value="PUL_dom"/>
</dbReference>
<evidence type="ECO:0000256" key="6">
    <source>
        <dbReference type="PROSITE-ProRule" id="PRU00283"/>
    </source>
</evidence>
<dbReference type="InterPro" id="IPR011989">
    <property type="entry name" value="ARM-like"/>
</dbReference>
<dbReference type="PROSITE" id="PS00411">
    <property type="entry name" value="KINESIN_MOTOR_1"/>
    <property type="match status" value="1"/>
</dbReference>
<dbReference type="Gene3D" id="3.40.850.10">
    <property type="entry name" value="Kinesin motor domain"/>
    <property type="match status" value="1"/>
</dbReference>
<dbReference type="Proteomes" id="UP001281003">
    <property type="component" value="Unassembled WGS sequence"/>
</dbReference>
<feature type="domain" description="Kinesin motor" evidence="9">
    <location>
        <begin position="670"/>
        <end position="1044"/>
    </location>
</feature>
<keyword evidence="3 6" id="KW-0547">Nucleotide-binding</keyword>
<keyword evidence="4 13" id="KW-0378">Hydrolase</keyword>
<feature type="region of interest" description="Disordered" evidence="8">
    <location>
        <begin position="632"/>
        <end position="664"/>
    </location>
</feature>
<evidence type="ECO:0000256" key="5">
    <source>
        <dbReference type="ARBA" id="ARBA00022840"/>
    </source>
</evidence>
<evidence type="ECO:0000259" key="10">
    <source>
        <dbReference type="PROSITE" id="PS51352"/>
    </source>
</evidence>
<dbReference type="Pfam" id="PF08324">
    <property type="entry name" value="PUL"/>
    <property type="match status" value="1"/>
</dbReference>
<dbReference type="PROSITE" id="PS51858">
    <property type="entry name" value="PPPDE"/>
    <property type="match status" value="1"/>
</dbReference>
<dbReference type="SUPFAM" id="SSF52540">
    <property type="entry name" value="P-loop containing nucleoside triphosphate hydrolases"/>
    <property type="match status" value="1"/>
</dbReference>
<keyword evidence="6" id="KW-0505">Motor protein</keyword>
<dbReference type="Gene3D" id="3.90.1720.30">
    <property type="entry name" value="PPPDE domains"/>
    <property type="match status" value="1"/>
</dbReference>
<feature type="binding site" evidence="6">
    <location>
        <begin position="775"/>
        <end position="782"/>
    </location>
    <ligand>
        <name>ATP</name>
        <dbReference type="ChEBI" id="CHEBI:30616"/>
    </ligand>
</feature>
<feature type="region of interest" description="Disordered" evidence="8">
    <location>
        <begin position="1175"/>
        <end position="1208"/>
    </location>
</feature>
<protein>
    <submittedName>
        <fullName evidence="13">P-loop containing nucleoside triphosphate hydrolase protein</fullName>
    </submittedName>
</protein>
<dbReference type="Pfam" id="PF05903">
    <property type="entry name" value="Peptidase_C97"/>
    <property type="match status" value="1"/>
</dbReference>
<dbReference type="InterPro" id="IPR001752">
    <property type="entry name" value="Kinesin_motor_dom"/>
</dbReference>
<dbReference type="GO" id="GO:0008233">
    <property type="term" value="F:peptidase activity"/>
    <property type="evidence" value="ECO:0007669"/>
    <property type="project" value="UniProtKB-KW"/>
</dbReference>
<comment type="similarity">
    <text evidence="6">Belongs to the TRAFAC class myosin-kinesin ATPase superfamily. Kinesin family.</text>
</comment>
<dbReference type="InterPro" id="IPR013766">
    <property type="entry name" value="Thioredoxin_domain"/>
</dbReference>
<reference evidence="13" key="2">
    <citation type="submission" date="2023-07" db="EMBL/GenBank/DDBJ databases">
        <authorList>
            <consortium name="Lawrence Berkeley National Laboratory"/>
            <person name="Haridas S."/>
            <person name="Hensen N."/>
            <person name="Bonometti L."/>
            <person name="Westerberg I."/>
            <person name="Brannstrom I.O."/>
            <person name="Guillou S."/>
            <person name="Cros-Aarteil S."/>
            <person name="Calhoun S."/>
            <person name="Kuo A."/>
            <person name="Mondo S."/>
            <person name="Pangilinan J."/>
            <person name="Riley R."/>
            <person name="LaButti K."/>
            <person name="Andreopoulos B."/>
            <person name="Lipzen A."/>
            <person name="Chen C."/>
            <person name="Yanf M."/>
            <person name="Daum C."/>
            <person name="Ng V."/>
            <person name="Clum A."/>
            <person name="Steindorff A."/>
            <person name="Ohm R."/>
            <person name="Martin F."/>
            <person name="Silar P."/>
            <person name="Natvig D."/>
            <person name="Lalanne C."/>
            <person name="Gautier V."/>
            <person name="Ament-velasquez S.L."/>
            <person name="Kruys A."/>
            <person name="Hutchinson M.I."/>
            <person name="Powell A.J."/>
            <person name="Barry K."/>
            <person name="Miller A.N."/>
            <person name="Grigoriev I.V."/>
            <person name="Debuchy R."/>
            <person name="Gladieux P."/>
            <person name="Thoren M.H."/>
            <person name="Johannesson H."/>
        </authorList>
    </citation>
    <scope>NUCLEOTIDE SEQUENCE</scope>
    <source>
        <strain evidence="13">FGSC 1904</strain>
    </source>
</reference>
<dbReference type="PANTHER" id="PTHR47117">
    <property type="entry name" value="STAR-RELATED LIPID TRANSFER PROTEIN 9"/>
    <property type="match status" value="1"/>
</dbReference>
<keyword evidence="2" id="KW-0645">Protease</keyword>
<evidence type="ECO:0000259" key="9">
    <source>
        <dbReference type="PROSITE" id="PS50067"/>
    </source>
</evidence>
<dbReference type="CDD" id="cd01365">
    <property type="entry name" value="KISc_KIF1A_KIF1B"/>
    <property type="match status" value="1"/>
</dbReference>
<dbReference type="PROSITE" id="PS51396">
    <property type="entry name" value="PUL"/>
    <property type="match status" value="1"/>
</dbReference>
<evidence type="ECO:0000256" key="7">
    <source>
        <dbReference type="SAM" id="Coils"/>
    </source>
</evidence>
<dbReference type="InterPro" id="IPR008580">
    <property type="entry name" value="PPPDE_dom"/>
</dbReference>
<dbReference type="GO" id="GO:0003777">
    <property type="term" value="F:microtubule motor activity"/>
    <property type="evidence" value="ECO:0007669"/>
    <property type="project" value="InterPro"/>
</dbReference>
<dbReference type="Gene3D" id="1.25.10.10">
    <property type="entry name" value="Leucine-rich Repeat Variant"/>
    <property type="match status" value="1"/>
</dbReference>
<dbReference type="InterPro" id="IPR042266">
    <property type="entry name" value="PPPDE_sf"/>
</dbReference>
<feature type="coiled-coil region" evidence="7">
    <location>
        <begin position="1082"/>
        <end position="1116"/>
    </location>
</feature>
<comment type="similarity">
    <text evidence="1">Belongs to the DeSI family.</text>
</comment>
<name>A0AAE0PQ41_SORBR</name>
<dbReference type="PROSITE" id="PS00194">
    <property type="entry name" value="THIOREDOXIN_1"/>
    <property type="match status" value="1"/>
</dbReference>
<dbReference type="GO" id="GO:0005524">
    <property type="term" value="F:ATP binding"/>
    <property type="evidence" value="ECO:0007669"/>
    <property type="project" value="UniProtKB-UniRule"/>
</dbReference>
<evidence type="ECO:0000313" key="13">
    <source>
        <dbReference type="EMBL" id="KAK3403607.1"/>
    </source>
</evidence>
<dbReference type="PROSITE" id="PS51352">
    <property type="entry name" value="THIOREDOXIN_2"/>
    <property type="match status" value="1"/>
</dbReference>
<sequence length="1278" mass="142127">MDVHLLVYDLSRGLAKQMSAGLLGFQLDAVYHTSIQLNGREYVYDGNIVSIIPGSSHLGRPLEEIYLGKTELPLDVIEEYLDSLREIYTMQTYDLWTHNCNNFSNDLATFLLGKGIPDYIINMPQTVLKSPMGQMLMPMLNQQIHANKRGGGILGIQQNTPGSSSKPKSEFHHHQGKVHNVTSLNELQSLLEKYQNSCAVVFFTSATCPPCKILYPLYDELAAEVGDKGVLIKVDVSVAFDVGSAYSVSATPTFVTFLKGKQENRWSGADRGALQGNVRLLVQMAWPAHAHQSLNLPTFSNLGTKPVLYTKVPPLDKLLAKMGSDAENPAVQGVKHFIDARSKAGPAEATLPDMAAFAIFVRESIKNVPTETLFTVVDLLRVGLVDPRFSGYLAEEVVHGTVTALLEHVNDLKECPYALRLVTLQMACNLFSSQLYADEVLSNEKLRTPLTTLVSSSLLDDTHDNVRVAAASLLFNIALANSRKRQDGPGDVLPQDDQIELAASILEAIAQEESSGEALEGMLLALGYLAYRMPLDGELSDLLRTMDAGNSILGKKKAFPDLKLIDEQQQLRSTTTTTLPEPHLPFSRPTIGTRPVRESHLYMFNLLQQRFRKTIADIEDTLYQISLEPRLMPNTPDIRQRKTRDNVSTPTLRPREGTVTPFVPKDPGANVRVVVRVRAFLPRELERNAKCIVEMDPATERTTLLVPQESDLANSRGVRSRRVLEEKSFTFDKSFWSHNTADEHYATQEHVYDSLGEEFLDHNFEGYHTCIFAYGQTGSGKSYTMMGTPDQPGLIPRTCEDLFQRIASAQDETPNISYNVKVSYFEVYNEHVRDLLAPVVLNKPPYYLKVRESPTEGPYVKDLTEVPVRGLEEIIRWMRIGDRSRTVASTKMNDTSSRSHAVFTIMLKQIHHDLETDETTERSSRIRLVDLAGSERAKSTEATGQRLREGSNINKSLTTLGRVIAALADPKSTASRPSSPVKAGRGRTPGPANSVVPYRDSVLTWLLKDSLGGNSKTAMIACISPTDYDETLSTLRYADQAKRIRTRAVVNQVDGVSAAERDAQIAAMAAEIRQLQLVVSDSQNREKSALDAEQQLEEYQARVRGLQQLMEEKSLVAEGKIRSLQTENEALRLHLKLALESLRNPIKVSSFPTTSLAMSAEDSTMPLMAMGEVSTAHGRKSENISTDDPFVDGGSGSGVTSDDDQGLIYENDDDYDTYEDEDDQEEIDLSEKAHDMDEYMTGLLKDLSMFRRKIGDDKTRFLDELGVRKPLAVRTNII</sequence>
<dbReference type="Pfam" id="PF00225">
    <property type="entry name" value="Kinesin"/>
    <property type="match status" value="1"/>
</dbReference>